<name>A0A0A8YVM4_ARUDO</name>
<proteinExistence type="predicted"/>
<reference evidence="1" key="1">
    <citation type="submission" date="2014-09" db="EMBL/GenBank/DDBJ databases">
        <authorList>
            <person name="Magalhaes I.L.F."/>
            <person name="Oliveira U."/>
            <person name="Santos F.R."/>
            <person name="Vidigal T.H.D.A."/>
            <person name="Brescovit A.D."/>
            <person name="Santos A.J."/>
        </authorList>
    </citation>
    <scope>NUCLEOTIDE SEQUENCE</scope>
    <source>
        <tissue evidence="1">Shoot tissue taken approximately 20 cm above the soil surface</tissue>
    </source>
</reference>
<dbReference type="AlphaFoldDB" id="A0A0A8YVM4"/>
<accession>A0A0A8YVM4</accession>
<organism evidence="1">
    <name type="scientific">Arundo donax</name>
    <name type="common">Giant reed</name>
    <name type="synonym">Donax arundinaceus</name>
    <dbReference type="NCBI Taxonomy" id="35708"/>
    <lineage>
        <taxon>Eukaryota</taxon>
        <taxon>Viridiplantae</taxon>
        <taxon>Streptophyta</taxon>
        <taxon>Embryophyta</taxon>
        <taxon>Tracheophyta</taxon>
        <taxon>Spermatophyta</taxon>
        <taxon>Magnoliopsida</taxon>
        <taxon>Liliopsida</taxon>
        <taxon>Poales</taxon>
        <taxon>Poaceae</taxon>
        <taxon>PACMAD clade</taxon>
        <taxon>Arundinoideae</taxon>
        <taxon>Arundineae</taxon>
        <taxon>Arundo</taxon>
    </lineage>
</organism>
<protein>
    <submittedName>
        <fullName evidence="1">Uncharacterized protein</fullName>
    </submittedName>
</protein>
<evidence type="ECO:0000313" key="1">
    <source>
        <dbReference type="EMBL" id="JAD31174.1"/>
    </source>
</evidence>
<reference evidence="1" key="2">
    <citation type="journal article" date="2015" name="Data Brief">
        <title>Shoot transcriptome of the giant reed, Arundo donax.</title>
        <authorList>
            <person name="Barrero R.A."/>
            <person name="Guerrero F.D."/>
            <person name="Moolhuijzen P."/>
            <person name="Goolsby J.A."/>
            <person name="Tidwell J."/>
            <person name="Bellgard S.E."/>
            <person name="Bellgard M.I."/>
        </authorList>
    </citation>
    <scope>NUCLEOTIDE SEQUENCE</scope>
    <source>
        <tissue evidence="1">Shoot tissue taken approximately 20 cm above the soil surface</tissue>
    </source>
</reference>
<sequence length="40" mass="4498">MHLINTCVVLGLAKCPMYSIPLFVVFIRTAAVQRRRHVGS</sequence>
<dbReference type="EMBL" id="GBRH01266721">
    <property type="protein sequence ID" value="JAD31174.1"/>
    <property type="molecule type" value="Transcribed_RNA"/>
</dbReference>